<comment type="caution">
    <text evidence="4">The sequence shown here is derived from an EMBL/GenBank/DDBJ whole genome shotgun (WGS) entry which is preliminary data.</text>
</comment>
<dbReference type="InterPro" id="IPR041698">
    <property type="entry name" value="Methyltransf_25"/>
</dbReference>
<dbReference type="Proteomes" id="UP000277094">
    <property type="component" value="Unassembled WGS sequence"/>
</dbReference>
<reference evidence="4 5" key="1">
    <citation type="submission" date="2018-11" db="EMBL/GenBank/DDBJ databases">
        <authorList>
            <person name="Li F."/>
        </authorList>
    </citation>
    <scope>NUCLEOTIDE SEQUENCE [LARGE SCALE GENOMIC DNA]</scope>
    <source>
        <strain evidence="4 5">KIS18-7</strain>
    </source>
</reference>
<keyword evidence="1 4" id="KW-0489">Methyltransferase</keyword>
<dbReference type="PANTHER" id="PTHR43861:SF1">
    <property type="entry name" value="TRANS-ACONITATE 2-METHYLTRANSFERASE"/>
    <property type="match status" value="1"/>
</dbReference>
<dbReference type="Gene3D" id="3.40.50.150">
    <property type="entry name" value="Vaccinia Virus protein VP39"/>
    <property type="match status" value="1"/>
</dbReference>
<dbReference type="GO" id="GO:0008168">
    <property type="term" value="F:methyltransferase activity"/>
    <property type="evidence" value="ECO:0007669"/>
    <property type="project" value="UniProtKB-KW"/>
</dbReference>
<dbReference type="CDD" id="cd02440">
    <property type="entry name" value="AdoMet_MTases"/>
    <property type="match status" value="1"/>
</dbReference>
<evidence type="ECO:0000256" key="1">
    <source>
        <dbReference type="ARBA" id="ARBA00022603"/>
    </source>
</evidence>
<evidence type="ECO:0000256" key="2">
    <source>
        <dbReference type="ARBA" id="ARBA00022679"/>
    </source>
</evidence>
<evidence type="ECO:0000313" key="4">
    <source>
        <dbReference type="EMBL" id="RNL79265.1"/>
    </source>
</evidence>
<accession>A0A3N0DUG3</accession>
<evidence type="ECO:0000259" key="3">
    <source>
        <dbReference type="Pfam" id="PF13649"/>
    </source>
</evidence>
<feature type="domain" description="Methyltransferase" evidence="3">
    <location>
        <begin position="48"/>
        <end position="143"/>
    </location>
</feature>
<sequence length="275" mass="29590">MDEKQTPTVAQVFDMLASTYDQTGVEFFGPVGAKLVELLDAQPGERCLDVGCGRGAVTLPLAAAVGAGGSVHGVDVSPGMLEEARGLAARAGLTQATFDVADAGDLSHLPADHDVVASSLVLFFLADPASALRTWVERLAPGGRIGLVTFGVEDEASNALVDLLDPYVPPTYRDPKFVAAESPFTSESGMERLLGDAGAREVSTTLVPTTLEFPDVLHWQRFSLSTGQRAMWMRMPEEDKPRILAQADEILESTRTSADQPCRLIWNMRYTLGRR</sequence>
<proteinExistence type="predicted"/>
<dbReference type="InterPro" id="IPR029063">
    <property type="entry name" value="SAM-dependent_MTases_sf"/>
</dbReference>
<dbReference type="OrthoDB" id="9777638at2"/>
<name>A0A3N0DUG3_9ACTN</name>
<dbReference type="RefSeq" id="WP_123233767.1">
    <property type="nucleotide sequence ID" value="NZ_RJSG01000002.1"/>
</dbReference>
<evidence type="ECO:0000313" key="5">
    <source>
        <dbReference type="Proteomes" id="UP000277094"/>
    </source>
</evidence>
<dbReference type="GO" id="GO:0032259">
    <property type="term" value="P:methylation"/>
    <property type="evidence" value="ECO:0007669"/>
    <property type="project" value="UniProtKB-KW"/>
</dbReference>
<dbReference type="AlphaFoldDB" id="A0A3N0DUG3"/>
<dbReference type="PANTHER" id="PTHR43861">
    <property type="entry name" value="TRANS-ACONITATE 2-METHYLTRANSFERASE-RELATED"/>
    <property type="match status" value="1"/>
</dbReference>
<organism evidence="4 5">
    <name type="scientific">Nocardioides marmorisolisilvae</name>
    <dbReference type="NCBI Taxonomy" id="1542737"/>
    <lineage>
        <taxon>Bacteria</taxon>
        <taxon>Bacillati</taxon>
        <taxon>Actinomycetota</taxon>
        <taxon>Actinomycetes</taxon>
        <taxon>Propionibacteriales</taxon>
        <taxon>Nocardioidaceae</taxon>
        <taxon>Nocardioides</taxon>
    </lineage>
</organism>
<dbReference type="EMBL" id="RJSG01000002">
    <property type="protein sequence ID" value="RNL79265.1"/>
    <property type="molecule type" value="Genomic_DNA"/>
</dbReference>
<protein>
    <submittedName>
        <fullName evidence="4">Methyltransferase domain-containing protein</fullName>
    </submittedName>
</protein>
<dbReference type="SUPFAM" id="SSF53335">
    <property type="entry name" value="S-adenosyl-L-methionine-dependent methyltransferases"/>
    <property type="match status" value="1"/>
</dbReference>
<keyword evidence="5" id="KW-1185">Reference proteome</keyword>
<keyword evidence="2 4" id="KW-0808">Transferase</keyword>
<dbReference type="Pfam" id="PF13649">
    <property type="entry name" value="Methyltransf_25"/>
    <property type="match status" value="1"/>
</dbReference>
<gene>
    <name evidence="4" type="ORF">EFL95_09650</name>
</gene>